<proteinExistence type="predicted"/>
<protein>
    <recommendedName>
        <fullName evidence="3">RNase H type-1 domain-containing protein</fullName>
    </recommendedName>
</protein>
<comment type="caution">
    <text evidence="1">The sequence shown here is derived from an EMBL/GenBank/DDBJ whole genome shotgun (WGS) entry which is preliminary data.</text>
</comment>
<accession>A0ABC8RPV1</accession>
<sequence length="318" mass="35681">MVKNNSQASWTFRNIFYQIHSILYGLDYQIQHSYHEGNTVADSLANQGALTKVSSTYSSPDSLPTATRLLMLQDRRQIRNLRLRLKRTDQISKSMSEPLVFLGLHLVSDLGSASSVGIPQEVSAVLCYKREFHRTITMQVFGNLGLRWSSFSCCTLFRFIATMKALGWFLIFYTGRKRQVILGWDSTDPQSDSIAENEKVCSEDWFFGTRLCSDSFPAAFAFSRRLLTCLSDLTRPIKFAFPSGLIRWSLSSMAAMFIAYFSSAHNSRLISPLLLLAGSSQLSHLAQAIGSLGSKYQLNYTLLQLVFDAAYTSVAFSG</sequence>
<reference evidence="1 2" key="1">
    <citation type="submission" date="2024-02" db="EMBL/GenBank/DDBJ databases">
        <authorList>
            <person name="Vignale AGUSTIN F."/>
            <person name="Sosa J E."/>
            <person name="Modenutti C."/>
        </authorList>
    </citation>
    <scope>NUCLEOTIDE SEQUENCE [LARGE SCALE GENOMIC DNA]</scope>
</reference>
<evidence type="ECO:0000313" key="1">
    <source>
        <dbReference type="EMBL" id="CAK9147016.1"/>
    </source>
</evidence>
<evidence type="ECO:0000313" key="2">
    <source>
        <dbReference type="Proteomes" id="UP001642360"/>
    </source>
</evidence>
<dbReference type="EMBL" id="CAUOFW020001636">
    <property type="protein sequence ID" value="CAK9147016.1"/>
    <property type="molecule type" value="Genomic_DNA"/>
</dbReference>
<gene>
    <name evidence="1" type="ORF">ILEXP_LOCUS14895</name>
</gene>
<keyword evidence="2" id="KW-1185">Reference proteome</keyword>
<dbReference type="Proteomes" id="UP001642360">
    <property type="component" value="Unassembled WGS sequence"/>
</dbReference>
<dbReference type="AlphaFoldDB" id="A0ABC8RPV1"/>
<name>A0ABC8RPV1_9AQUA</name>
<evidence type="ECO:0008006" key="3">
    <source>
        <dbReference type="Google" id="ProtNLM"/>
    </source>
</evidence>
<organism evidence="1 2">
    <name type="scientific">Ilex paraguariensis</name>
    <name type="common">yerba mate</name>
    <dbReference type="NCBI Taxonomy" id="185542"/>
    <lineage>
        <taxon>Eukaryota</taxon>
        <taxon>Viridiplantae</taxon>
        <taxon>Streptophyta</taxon>
        <taxon>Embryophyta</taxon>
        <taxon>Tracheophyta</taxon>
        <taxon>Spermatophyta</taxon>
        <taxon>Magnoliopsida</taxon>
        <taxon>eudicotyledons</taxon>
        <taxon>Gunneridae</taxon>
        <taxon>Pentapetalae</taxon>
        <taxon>asterids</taxon>
        <taxon>campanulids</taxon>
        <taxon>Aquifoliales</taxon>
        <taxon>Aquifoliaceae</taxon>
        <taxon>Ilex</taxon>
    </lineage>
</organism>